<protein>
    <submittedName>
        <fullName evidence="2">Uncharacterized protein</fullName>
    </submittedName>
</protein>
<keyword evidence="3" id="KW-1185">Reference proteome</keyword>
<sequence length="68" mass="8162">MTCITFFLFYTTFEQVVLNKQNETCPPSPQNNKNNDDNTRTYRLFPTYLHRRNALNLLFHTDINILIH</sequence>
<feature type="signal peptide" evidence="1">
    <location>
        <begin position="1"/>
        <end position="19"/>
    </location>
</feature>
<name>A0A397HVZ6_9GLOM</name>
<evidence type="ECO:0000313" key="2">
    <source>
        <dbReference type="EMBL" id="RHZ67411.1"/>
    </source>
</evidence>
<evidence type="ECO:0000256" key="1">
    <source>
        <dbReference type="SAM" id="SignalP"/>
    </source>
</evidence>
<organism evidence="2 3">
    <name type="scientific">Diversispora epigaea</name>
    <dbReference type="NCBI Taxonomy" id="1348612"/>
    <lineage>
        <taxon>Eukaryota</taxon>
        <taxon>Fungi</taxon>
        <taxon>Fungi incertae sedis</taxon>
        <taxon>Mucoromycota</taxon>
        <taxon>Glomeromycotina</taxon>
        <taxon>Glomeromycetes</taxon>
        <taxon>Diversisporales</taxon>
        <taxon>Diversisporaceae</taxon>
        <taxon>Diversispora</taxon>
    </lineage>
</organism>
<keyword evidence="1" id="KW-0732">Signal</keyword>
<comment type="caution">
    <text evidence="2">The sequence shown here is derived from an EMBL/GenBank/DDBJ whole genome shotgun (WGS) entry which is preliminary data.</text>
</comment>
<feature type="chain" id="PRO_5017367410" evidence="1">
    <location>
        <begin position="20"/>
        <end position="68"/>
    </location>
</feature>
<proteinExistence type="predicted"/>
<gene>
    <name evidence="2" type="ORF">Glove_301g10</name>
</gene>
<evidence type="ECO:0000313" key="3">
    <source>
        <dbReference type="Proteomes" id="UP000266861"/>
    </source>
</evidence>
<dbReference type="EMBL" id="PQFF01000275">
    <property type="protein sequence ID" value="RHZ67411.1"/>
    <property type="molecule type" value="Genomic_DNA"/>
</dbReference>
<dbReference type="AlphaFoldDB" id="A0A397HVZ6"/>
<accession>A0A397HVZ6</accession>
<dbReference type="Proteomes" id="UP000266861">
    <property type="component" value="Unassembled WGS sequence"/>
</dbReference>
<reference evidence="2 3" key="1">
    <citation type="submission" date="2018-08" db="EMBL/GenBank/DDBJ databases">
        <title>Genome and evolution of the arbuscular mycorrhizal fungus Diversispora epigaea (formerly Glomus versiforme) and its bacterial endosymbionts.</title>
        <authorList>
            <person name="Sun X."/>
            <person name="Fei Z."/>
            <person name="Harrison M."/>
        </authorList>
    </citation>
    <scope>NUCLEOTIDE SEQUENCE [LARGE SCALE GENOMIC DNA]</scope>
    <source>
        <strain evidence="2 3">IT104</strain>
    </source>
</reference>